<dbReference type="RefSeq" id="WP_058470918.1">
    <property type="nucleotide sequence ID" value="NZ_CAAAIC010000003.1"/>
</dbReference>
<dbReference type="GO" id="GO:0005975">
    <property type="term" value="P:carbohydrate metabolic process"/>
    <property type="evidence" value="ECO:0007669"/>
    <property type="project" value="InterPro"/>
</dbReference>
<dbReference type="InterPro" id="IPR052046">
    <property type="entry name" value="GH57_Enzymes"/>
</dbReference>
<dbReference type="Proteomes" id="UP000055035">
    <property type="component" value="Unassembled WGS sequence"/>
</dbReference>
<keyword evidence="2 3" id="KW-0119">Carbohydrate metabolism</keyword>
<protein>
    <submittedName>
        <fullName evidence="5">Alpha-amylase 1</fullName>
        <ecNumber evidence="5">3.2.1.1</ecNumber>
    </submittedName>
</protein>
<reference evidence="5 6" key="1">
    <citation type="submission" date="2015-11" db="EMBL/GenBank/DDBJ databases">
        <title>Genomic analysis of 38 Legionella species identifies large and diverse effector repertoires.</title>
        <authorList>
            <person name="Burstein D."/>
            <person name="Amaro F."/>
            <person name="Zusman T."/>
            <person name="Lifshitz Z."/>
            <person name="Cohen O."/>
            <person name="Gilbert J.A."/>
            <person name="Pupko T."/>
            <person name="Shuman H.A."/>
            <person name="Segal G."/>
        </authorList>
    </citation>
    <scope>NUCLEOTIDE SEQUENCE [LARGE SCALE GENOMIC DNA]</scope>
    <source>
        <strain evidence="5 6">BL-540</strain>
    </source>
</reference>
<keyword evidence="5" id="KW-0326">Glycosidase</keyword>
<dbReference type="InterPro" id="IPR021923">
    <property type="entry name" value="DUF3536"/>
</dbReference>
<dbReference type="CDD" id="cd10797">
    <property type="entry name" value="GH57N_APU_like_1"/>
    <property type="match status" value="1"/>
</dbReference>
<dbReference type="EMBL" id="LNYJ01000011">
    <property type="protein sequence ID" value="KTD17123.1"/>
    <property type="molecule type" value="Genomic_DNA"/>
</dbReference>
<proteinExistence type="inferred from homology"/>
<dbReference type="STRING" id="456.Ljor_1429"/>
<accession>A0A0W0VAF8</accession>
<dbReference type="Pfam" id="PF03065">
    <property type="entry name" value="Glyco_hydro_57"/>
    <property type="match status" value="1"/>
</dbReference>
<dbReference type="AlphaFoldDB" id="A0A0W0VAF8"/>
<evidence type="ECO:0000313" key="6">
    <source>
        <dbReference type="Proteomes" id="UP000055035"/>
    </source>
</evidence>
<organism evidence="5 6">
    <name type="scientific">Legionella jordanis</name>
    <dbReference type="NCBI Taxonomy" id="456"/>
    <lineage>
        <taxon>Bacteria</taxon>
        <taxon>Pseudomonadati</taxon>
        <taxon>Pseudomonadota</taxon>
        <taxon>Gammaproteobacteria</taxon>
        <taxon>Legionellales</taxon>
        <taxon>Legionellaceae</taxon>
        <taxon>Legionella</taxon>
    </lineage>
</organism>
<name>A0A0W0VAF8_9GAMM</name>
<dbReference type="InterPro" id="IPR011330">
    <property type="entry name" value="Glyco_hydro/deAcase_b/a-brl"/>
</dbReference>
<dbReference type="InterPro" id="IPR027291">
    <property type="entry name" value="Glyco_hydro_38_N_sf"/>
</dbReference>
<keyword evidence="6" id="KW-1185">Reference proteome</keyword>
<dbReference type="PANTHER" id="PTHR36306">
    <property type="entry name" value="ALPHA-AMYLASE-RELATED-RELATED"/>
    <property type="match status" value="1"/>
</dbReference>
<evidence type="ECO:0000259" key="4">
    <source>
        <dbReference type="Pfam" id="PF03065"/>
    </source>
</evidence>
<dbReference type="Gene3D" id="3.20.110.10">
    <property type="entry name" value="Glycoside hydrolase 38, N terminal domain"/>
    <property type="match status" value="1"/>
</dbReference>
<dbReference type="OrthoDB" id="9759321at2"/>
<dbReference type="PATRIC" id="fig|456.5.peg.1530"/>
<dbReference type="EC" id="3.2.1.1" evidence="5"/>
<keyword evidence="5" id="KW-0378">Hydrolase</keyword>
<evidence type="ECO:0000256" key="3">
    <source>
        <dbReference type="RuleBase" id="RU361196"/>
    </source>
</evidence>
<comment type="caution">
    <text evidence="5">The sequence shown here is derived from an EMBL/GenBank/DDBJ whole genome shotgun (WGS) entry which is preliminary data.</text>
</comment>
<dbReference type="PANTHER" id="PTHR36306:SF3">
    <property type="entry name" value="GLYCOSIDE HYDROLASE FAMILY 57"/>
    <property type="match status" value="1"/>
</dbReference>
<dbReference type="GO" id="GO:0004556">
    <property type="term" value="F:alpha-amylase activity"/>
    <property type="evidence" value="ECO:0007669"/>
    <property type="project" value="UniProtKB-EC"/>
</dbReference>
<dbReference type="SUPFAM" id="SSF88713">
    <property type="entry name" value="Glycoside hydrolase/deacetylase"/>
    <property type="match status" value="1"/>
</dbReference>
<evidence type="ECO:0000256" key="2">
    <source>
        <dbReference type="ARBA" id="ARBA00023277"/>
    </source>
</evidence>
<comment type="similarity">
    <text evidence="1 3">Belongs to the glycosyl hydrolase 57 family.</text>
</comment>
<evidence type="ECO:0000256" key="1">
    <source>
        <dbReference type="ARBA" id="ARBA00006821"/>
    </source>
</evidence>
<feature type="domain" description="Glycoside hydrolase family 57 N-terminal" evidence="4">
    <location>
        <begin position="20"/>
        <end position="295"/>
    </location>
</feature>
<dbReference type="InterPro" id="IPR004300">
    <property type="entry name" value="Glyco_hydro_57_N"/>
</dbReference>
<gene>
    <name evidence="5" type="primary">amyA</name>
    <name evidence="5" type="ORF">Ljor_1429</name>
</gene>
<dbReference type="Pfam" id="PF12055">
    <property type="entry name" value="DUF3536"/>
    <property type="match status" value="1"/>
</dbReference>
<sequence>MTANFICIHGHFYQPPRENPWLEEIETQESAAPYHDWNERITDECYLPNSGSRILNPEGKIAEIVNNYAKISFNFGPTLLSWLKEKHPRLLKALLDADQQSQQQFNGHGNALAQAYNHMILPLANSRDKYTQIYWGIKHFEHHFGRPPEGLWLSETAVDLEVLDIMSELGVKFTILAPNQAKQSKSLEDDNWQPGLISTGTVYQQKLPSGRSINLFFYDGNVAKAVAFEKLLTHGEVFADRLLNSFPNAVTECNLMHIATDGESYGHHHPHGDMGLAYALRMIEEREDVKLVNYGYFLELQEAKFEVEIHEDSSWSCAHGIERWRSNCGCRAGQDWTQEWRGPLREALDWLRDQLIPKFEEQVSQWLKDPWQARNDYIHILNDRSAVSDFLKRHAQRKLSSKEKVSVLKWLELQRHAMLMYTSCGWFFDELSGIETLQVVRYAARVIQLAKELLTEDYEEEFIERLAAIPSNLPEFGNGKNLYLRFVKPLVIDLFNVSAHLTATLPFISYENKVKLYCYEIDLLKSRYSEAGKIKLFSGLMDVRSEITHEQRQVWYAVLYQGDQNLICTIQHPNESLTAVEDELFEQFGKGDIFELVKLFESHFGPKTISLRDLFFDMKLQITRQILSTMISELENRYHEFIDNNAAILYFVSQLNIPLPKALTAAISYVINQDIINSLDIEEINLERLQTLFENVGRLNVKLDDNIRFKVDQLFKKYAFEIEKTPHNEELIQHVLELLRNVKNLPLKLNFWNLENVVMERLRNQEEPYELLKDLGSELDLEV</sequence>
<evidence type="ECO:0000313" key="5">
    <source>
        <dbReference type="EMBL" id="KTD17123.1"/>
    </source>
</evidence>